<dbReference type="Proteomes" id="UP000231791">
    <property type="component" value="Chromosome"/>
</dbReference>
<proteinExistence type="predicted"/>
<protein>
    <submittedName>
        <fullName evidence="2">Uncharacterized protein</fullName>
    </submittedName>
</protein>
<evidence type="ECO:0000313" key="2">
    <source>
        <dbReference type="EMBL" id="ATZ29315.1"/>
    </source>
</evidence>
<name>A0A2K8PUI4_STRLA</name>
<feature type="region of interest" description="Disordered" evidence="1">
    <location>
        <begin position="221"/>
        <end position="257"/>
    </location>
</feature>
<evidence type="ECO:0000313" key="3">
    <source>
        <dbReference type="Proteomes" id="UP000231791"/>
    </source>
</evidence>
<keyword evidence="3" id="KW-1185">Reference proteome</keyword>
<sequence length="257" mass="28620">MRWLRYWTCRRPCRSRRMRWLGSVTAVLAWVVRRRIDQMPSRGLRSGALDGRWGFLSGACVLDRSMISRPREACLLRVDQLVPVLPRPLAGCVQRAQRAPAERGQGILDTALRALVLLPCDETVPFQLAQGLGQRLGGDATQRDLELRESARAVLQAAQDQRGPLVAHAEWHQRGRTDGVEHLGIQRGPFGLWLRHDSHRRAVSDRKPALGLRSYPWKRRAAGSSCSGQAAGLAGQPWRRPGGGATRSRRQGGPTGR</sequence>
<reference evidence="2 3" key="1">
    <citation type="submission" date="2017-11" db="EMBL/GenBank/DDBJ databases">
        <title>Complete genome sequence of Streptomyces lavendulae subsp. lavendulae CCM 3239 (formerly 'Streptomyces aureofaciens CCM 3239'), the producer of the angucycline-type antibiotic auricin.</title>
        <authorList>
            <person name="Busche T."/>
            <person name="Novakova R."/>
            <person name="Al'Dilaimi A."/>
            <person name="Homerova D."/>
            <person name="Feckova L."/>
            <person name="Rezuchova B."/>
            <person name="Mingyar E."/>
            <person name="Csolleiova D."/>
            <person name="Bekeova C."/>
            <person name="Winkler A."/>
            <person name="Sevcikova B."/>
            <person name="Kalinowski J."/>
            <person name="Kormanec J."/>
            <person name="Ruckert C."/>
        </authorList>
    </citation>
    <scope>NUCLEOTIDE SEQUENCE [LARGE SCALE GENOMIC DNA]</scope>
    <source>
        <strain evidence="2 3">CCM 3239</strain>
    </source>
</reference>
<organism evidence="2 3">
    <name type="scientific">Streptomyces lavendulae subsp. lavendulae</name>
    <dbReference type="NCBI Taxonomy" id="58340"/>
    <lineage>
        <taxon>Bacteria</taxon>
        <taxon>Bacillati</taxon>
        <taxon>Actinomycetota</taxon>
        <taxon>Actinomycetes</taxon>
        <taxon>Kitasatosporales</taxon>
        <taxon>Streptomycetaceae</taxon>
        <taxon>Streptomyces</taxon>
    </lineage>
</organism>
<dbReference type="EMBL" id="CP024985">
    <property type="protein sequence ID" value="ATZ29315.1"/>
    <property type="molecule type" value="Genomic_DNA"/>
</dbReference>
<feature type="compositionally biased region" description="Low complexity" evidence="1">
    <location>
        <begin position="222"/>
        <end position="235"/>
    </location>
</feature>
<gene>
    <name evidence="2" type="ORF">SLAV_37755</name>
</gene>
<accession>A0A2K8PUI4</accession>
<dbReference type="KEGG" id="slx:SLAV_37755"/>
<dbReference type="AlphaFoldDB" id="A0A2K8PUI4"/>
<evidence type="ECO:0000256" key="1">
    <source>
        <dbReference type="SAM" id="MobiDB-lite"/>
    </source>
</evidence>